<dbReference type="EMBL" id="BAABIL010000863">
    <property type="protein sequence ID" value="GAA4665756.1"/>
    <property type="molecule type" value="Genomic_DNA"/>
</dbReference>
<dbReference type="PROSITE" id="PS50931">
    <property type="entry name" value="HTH_LYSR"/>
    <property type="match status" value="1"/>
</dbReference>
<dbReference type="Pfam" id="PF00126">
    <property type="entry name" value="HTH_1"/>
    <property type="match status" value="1"/>
</dbReference>
<evidence type="ECO:0000256" key="1">
    <source>
        <dbReference type="ARBA" id="ARBA00009437"/>
    </source>
</evidence>
<keyword evidence="4" id="KW-0804">Transcription</keyword>
<comment type="similarity">
    <text evidence="1">Belongs to the LysR transcriptional regulatory family.</text>
</comment>
<evidence type="ECO:0000256" key="2">
    <source>
        <dbReference type="ARBA" id="ARBA00023015"/>
    </source>
</evidence>
<keyword evidence="3" id="KW-0238">DNA-binding</keyword>
<dbReference type="Gene3D" id="1.10.10.10">
    <property type="entry name" value="Winged helix-like DNA-binding domain superfamily/Winged helix DNA-binding domain"/>
    <property type="match status" value="1"/>
</dbReference>
<keyword evidence="7" id="KW-1185">Reference proteome</keyword>
<keyword evidence="2" id="KW-0805">Transcription regulation</keyword>
<evidence type="ECO:0000313" key="6">
    <source>
        <dbReference type="EMBL" id="GAA4665756.1"/>
    </source>
</evidence>
<dbReference type="PANTHER" id="PTHR30346">
    <property type="entry name" value="TRANSCRIPTIONAL DUAL REGULATOR HCAR-RELATED"/>
    <property type="match status" value="1"/>
</dbReference>
<accession>A0ABP8VKE1</accession>
<dbReference type="InterPro" id="IPR036390">
    <property type="entry name" value="WH_DNA-bd_sf"/>
</dbReference>
<evidence type="ECO:0000259" key="5">
    <source>
        <dbReference type="PROSITE" id="PS50931"/>
    </source>
</evidence>
<dbReference type="InterPro" id="IPR036388">
    <property type="entry name" value="WH-like_DNA-bd_sf"/>
</dbReference>
<dbReference type="SUPFAM" id="SSF53850">
    <property type="entry name" value="Periplasmic binding protein-like II"/>
    <property type="match status" value="1"/>
</dbReference>
<feature type="domain" description="HTH lysR-type" evidence="5">
    <location>
        <begin position="16"/>
        <end position="73"/>
    </location>
</feature>
<dbReference type="PANTHER" id="PTHR30346:SF29">
    <property type="entry name" value="LYSR SUBSTRATE-BINDING"/>
    <property type="match status" value="1"/>
</dbReference>
<proteinExistence type="inferred from homology"/>
<sequence length="314" mass="32252">MPAGRVAAGGVPPRALDPRRLLVFGEVGRSGSLSGAARVLGWTQPAVSQHVRRLERDVGVALIARRGRGIVLTAAGRVLLEHAEAVAARLAEAEAALADLAGLRTGRVGLAAFPSAAATFVAAAMTGLAEDHPGLDVVLDQLEPPQALEHLARGGCDVAVVFDHLDEPAVQDGGVVVPLLEEPLLLVLPPGHPLAGRAQVDVGELAAERWVAGCPRCRAHLVRTAAAAGFSPQVRHSTDDYVVVQSMVASGGAVALLPSLALAASRHPAVVVRPPAVPVTRAVSARLAAESAQLPAVRALLAQLRRAAAPHRAP</sequence>
<dbReference type="Gene3D" id="3.40.190.10">
    <property type="entry name" value="Periplasmic binding protein-like II"/>
    <property type="match status" value="2"/>
</dbReference>
<evidence type="ECO:0000313" key="7">
    <source>
        <dbReference type="Proteomes" id="UP001501195"/>
    </source>
</evidence>
<dbReference type="InterPro" id="IPR000847">
    <property type="entry name" value="LysR_HTH_N"/>
</dbReference>
<dbReference type="Proteomes" id="UP001501195">
    <property type="component" value="Unassembled WGS sequence"/>
</dbReference>
<organism evidence="6 7">
    <name type="scientific">Kineococcus glutinatus</name>
    <dbReference type="NCBI Taxonomy" id="1070872"/>
    <lineage>
        <taxon>Bacteria</taxon>
        <taxon>Bacillati</taxon>
        <taxon>Actinomycetota</taxon>
        <taxon>Actinomycetes</taxon>
        <taxon>Kineosporiales</taxon>
        <taxon>Kineosporiaceae</taxon>
        <taxon>Kineococcus</taxon>
    </lineage>
</organism>
<name>A0ABP8VKE1_9ACTN</name>
<evidence type="ECO:0000256" key="4">
    <source>
        <dbReference type="ARBA" id="ARBA00023163"/>
    </source>
</evidence>
<protein>
    <submittedName>
        <fullName evidence="6">LysR family transcriptional regulator</fullName>
    </submittedName>
</protein>
<dbReference type="Pfam" id="PF03466">
    <property type="entry name" value="LysR_substrate"/>
    <property type="match status" value="1"/>
</dbReference>
<evidence type="ECO:0000256" key="3">
    <source>
        <dbReference type="ARBA" id="ARBA00023125"/>
    </source>
</evidence>
<dbReference type="PRINTS" id="PR00039">
    <property type="entry name" value="HTHLYSR"/>
</dbReference>
<dbReference type="SUPFAM" id="SSF46785">
    <property type="entry name" value="Winged helix' DNA-binding domain"/>
    <property type="match status" value="1"/>
</dbReference>
<gene>
    <name evidence="6" type="ORF">GCM10023225_35900</name>
</gene>
<dbReference type="InterPro" id="IPR005119">
    <property type="entry name" value="LysR_subst-bd"/>
</dbReference>
<comment type="caution">
    <text evidence="6">The sequence shown here is derived from an EMBL/GenBank/DDBJ whole genome shotgun (WGS) entry which is preliminary data.</text>
</comment>
<reference evidence="7" key="1">
    <citation type="journal article" date="2019" name="Int. J. Syst. Evol. Microbiol.">
        <title>The Global Catalogue of Microorganisms (GCM) 10K type strain sequencing project: providing services to taxonomists for standard genome sequencing and annotation.</title>
        <authorList>
            <consortium name="The Broad Institute Genomics Platform"/>
            <consortium name="The Broad Institute Genome Sequencing Center for Infectious Disease"/>
            <person name="Wu L."/>
            <person name="Ma J."/>
        </authorList>
    </citation>
    <scope>NUCLEOTIDE SEQUENCE [LARGE SCALE GENOMIC DNA]</scope>
    <source>
        <strain evidence="7">JCM 18126</strain>
    </source>
</reference>